<dbReference type="InterPro" id="IPR036150">
    <property type="entry name" value="Cyt_b/b6_C_sf"/>
</dbReference>
<dbReference type="SUPFAM" id="SSF81648">
    <property type="entry name" value="a domain/subunit of cytochrome bc1 complex (Ubiquinol-cytochrome c reductase)"/>
    <property type="match status" value="1"/>
</dbReference>
<name>A0A8J6NJ61_9BACT</name>
<evidence type="ECO:0000256" key="1">
    <source>
        <dbReference type="SAM" id="Phobius"/>
    </source>
</evidence>
<evidence type="ECO:0000313" key="3">
    <source>
        <dbReference type="Proteomes" id="UP000603434"/>
    </source>
</evidence>
<sequence>MAILVGLLLLLALVIPAPLQEPGDLAAVPNPAKAAWFLLWTQELMGYSKYLVYVIMLVGLYFLLLPYLPGSPEAKRAQWLPKDQLWVSIVTLVAFLGLLFLTVIAMFFRGENWAFVYPF</sequence>
<keyword evidence="1" id="KW-1133">Transmembrane helix</keyword>
<comment type="caution">
    <text evidence="2">The sequence shown here is derived from an EMBL/GenBank/DDBJ whole genome shotgun (WGS) entry which is preliminary data.</text>
</comment>
<keyword evidence="1" id="KW-0812">Transmembrane</keyword>
<keyword evidence="1" id="KW-0472">Membrane</keyword>
<dbReference type="Proteomes" id="UP000603434">
    <property type="component" value="Unassembled WGS sequence"/>
</dbReference>
<dbReference type="GO" id="GO:0016020">
    <property type="term" value="C:membrane"/>
    <property type="evidence" value="ECO:0007669"/>
    <property type="project" value="InterPro"/>
</dbReference>
<evidence type="ECO:0000313" key="2">
    <source>
        <dbReference type="EMBL" id="MBC8360212.1"/>
    </source>
</evidence>
<gene>
    <name evidence="2" type="ORF">H8E23_02275</name>
</gene>
<accession>A0A8J6NJ61</accession>
<proteinExistence type="predicted"/>
<feature type="transmembrane region" description="Helical" evidence="1">
    <location>
        <begin position="50"/>
        <end position="68"/>
    </location>
</feature>
<dbReference type="InterPro" id="IPR027387">
    <property type="entry name" value="Cytb/b6-like_sf"/>
</dbReference>
<reference evidence="2 3" key="1">
    <citation type="submission" date="2020-08" db="EMBL/GenBank/DDBJ databases">
        <title>Bridging the membrane lipid divide: bacteria of the FCB group superphylum have the potential to synthesize archaeal ether lipids.</title>
        <authorList>
            <person name="Villanueva L."/>
            <person name="Von Meijenfeldt F.A.B."/>
            <person name="Westbye A.B."/>
            <person name="Yadav S."/>
            <person name="Hopmans E.C."/>
            <person name="Dutilh B.E."/>
            <person name="Sinninghe Damste J.S."/>
        </authorList>
    </citation>
    <scope>NUCLEOTIDE SEQUENCE [LARGE SCALE GENOMIC DNA]</scope>
    <source>
        <strain evidence="2">NIOZ-UU30</strain>
    </source>
</reference>
<organism evidence="2 3">
    <name type="scientific">Candidatus Desulfatibia profunda</name>
    <dbReference type="NCBI Taxonomy" id="2841695"/>
    <lineage>
        <taxon>Bacteria</taxon>
        <taxon>Pseudomonadati</taxon>
        <taxon>Thermodesulfobacteriota</taxon>
        <taxon>Desulfobacteria</taxon>
        <taxon>Desulfobacterales</taxon>
        <taxon>Desulfobacterales incertae sedis</taxon>
        <taxon>Candidatus Desulfatibia</taxon>
    </lineage>
</organism>
<dbReference type="GO" id="GO:0016491">
    <property type="term" value="F:oxidoreductase activity"/>
    <property type="evidence" value="ECO:0007669"/>
    <property type="project" value="InterPro"/>
</dbReference>
<dbReference type="EMBL" id="JACNJH010000076">
    <property type="protein sequence ID" value="MBC8360212.1"/>
    <property type="molecule type" value="Genomic_DNA"/>
</dbReference>
<protein>
    <submittedName>
        <fullName evidence="2">Cytochrome B6</fullName>
    </submittedName>
</protein>
<dbReference type="GO" id="GO:0009055">
    <property type="term" value="F:electron transfer activity"/>
    <property type="evidence" value="ECO:0007669"/>
    <property type="project" value="InterPro"/>
</dbReference>
<dbReference type="NCBIfam" id="NF040970">
    <property type="entry name" value="memb_ExtQ"/>
    <property type="match status" value="1"/>
</dbReference>
<dbReference type="Gene3D" id="1.20.810.10">
    <property type="entry name" value="Cytochrome Bc1 Complex, Chain C"/>
    <property type="match status" value="1"/>
</dbReference>
<dbReference type="AlphaFoldDB" id="A0A8J6NJ61"/>
<feature type="transmembrane region" description="Helical" evidence="1">
    <location>
        <begin position="89"/>
        <end position="108"/>
    </location>
</feature>